<dbReference type="Gene3D" id="6.10.140.1730">
    <property type="match status" value="1"/>
</dbReference>
<dbReference type="GO" id="GO:0003735">
    <property type="term" value="F:structural constituent of ribosome"/>
    <property type="evidence" value="ECO:0007669"/>
    <property type="project" value="UniProtKB-UniRule"/>
</dbReference>
<accession>A0A1E3QL37</accession>
<evidence type="ECO:0000256" key="5">
    <source>
        <dbReference type="SAM" id="MobiDB-lite"/>
    </source>
</evidence>
<dbReference type="RefSeq" id="XP_018983723.1">
    <property type="nucleotide sequence ID" value="XM_019131225.1"/>
</dbReference>
<dbReference type="EMBL" id="KV454435">
    <property type="protein sequence ID" value="ODQ78395.1"/>
    <property type="molecule type" value="Genomic_DNA"/>
</dbReference>
<dbReference type="STRING" id="984486.A0A1E3QL37"/>
<protein>
    <recommendedName>
        <fullName evidence="4">60S ribosomal protein L29</fullName>
    </recommendedName>
</protein>
<dbReference type="Pfam" id="PF01779">
    <property type="entry name" value="Ribosomal_L29e"/>
    <property type="match status" value="1"/>
</dbReference>
<keyword evidence="3 4" id="KW-0687">Ribonucleoprotein</keyword>
<gene>
    <name evidence="6" type="ORF">BABINDRAFT_19679</name>
</gene>
<dbReference type="GO" id="GO:0002181">
    <property type="term" value="P:cytoplasmic translation"/>
    <property type="evidence" value="ECO:0007669"/>
    <property type="project" value="EnsemblFungi"/>
</dbReference>
<dbReference type="PANTHER" id="PTHR12884:SF0">
    <property type="entry name" value="60S RIBOSOMAL PROTEIN L29"/>
    <property type="match status" value="1"/>
</dbReference>
<sequence>MSKSKNHTAHNQTKKAHRNGIKKPKTNRYPSLKGVDAKFRRNHKFALHGDAKALKAAREAK</sequence>
<reference evidence="7" key="1">
    <citation type="submission" date="2016-05" db="EMBL/GenBank/DDBJ databases">
        <title>Comparative genomics of biotechnologically important yeasts.</title>
        <authorList>
            <consortium name="DOE Joint Genome Institute"/>
            <person name="Riley R."/>
            <person name="Haridas S."/>
            <person name="Wolfe K.H."/>
            <person name="Lopes M.R."/>
            <person name="Hittinger C.T."/>
            <person name="Goker M."/>
            <person name="Salamov A."/>
            <person name="Wisecaver J."/>
            <person name="Long T.M."/>
            <person name="Aerts A.L."/>
            <person name="Barry K."/>
            <person name="Choi C."/>
            <person name="Clum A."/>
            <person name="Coughlan A.Y."/>
            <person name="Deshpande S."/>
            <person name="Douglass A.P."/>
            <person name="Hanson S.J."/>
            <person name="Klenk H.-P."/>
            <person name="Labutti K."/>
            <person name="Lapidus A."/>
            <person name="Lindquist E."/>
            <person name="Lipzen A."/>
            <person name="Meier-Kolthoff J.P."/>
            <person name="Ohm R.A."/>
            <person name="Otillar R.P."/>
            <person name="Pangilinan J."/>
            <person name="Peng Y."/>
            <person name="Rokas A."/>
            <person name="Rosa C.A."/>
            <person name="Scheuner C."/>
            <person name="Sibirny A.A."/>
            <person name="Slot J.C."/>
            <person name="Stielow J.B."/>
            <person name="Sun H."/>
            <person name="Kurtzman C.P."/>
            <person name="Blackwell M."/>
            <person name="Grigoriev I.V."/>
            <person name="Jeffries T.W."/>
        </authorList>
    </citation>
    <scope>NUCLEOTIDE SEQUENCE [LARGE SCALE GENOMIC DNA]</scope>
    <source>
        <strain evidence="7">NRRL Y-12698</strain>
    </source>
</reference>
<feature type="compositionally biased region" description="Basic residues" evidence="5">
    <location>
        <begin position="1"/>
        <end position="26"/>
    </location>
</feature>
<evidence type="ECO:0000313" key="7">
    <source>
        <dbReference type="Proteomes" id="UP000094336"/>
    </source>
</evidence>
<dbReference type="AlphaFoldDB" id="A0A1E3QL37"/>
<keyword evidence="7" id="KW-1185">Reference proteome</keyword>
<dbReference type="Proteomes" id="UP000094336">
    <property type="component" value="Unassembled WGS sequence"/>
</dbReference>
<feature type="region of interest" description="Disordered" evidence="5">
    <location>
        <begin position="1"/>
        <end position="36"/>
    </location>
</feature>
<evidence type="ECO:0000256" key="3">
    <source>
        <dbReference type="ARBA" id="ARBA00023274"/>
    </source>
</evidence>
<dbReference type="InterPro" id="IPR002673">
    <property type="entry name" value="Ribosomal_eL29"/>
</dbReference>
<dbReference type="PANTHER" id="PTHR12884">
    <property type="entry name" value="60S RIBOSOMAL PROTEIN L29"/>
    <property type="match status" value="1"/>
</dbReference>
<organism evidence="6 7">
    <name type="scientific">Babjeviella inositovora NRRL Y-12698</name>
    <dbReference type="NCBI Taxonomy" id="984486"/>
    <lineage>
        <taxon>Eukaryota</taxon>
        <taxon>Fungi</taxon>
        <taxon>Dikarya</taxon>
        <taxon>Ascomycota</taxon>
        <taxon>Saccharomycotina</taxon>
        <taxon>Pichiomycetes</taxon>
        <taxon>Serinales incertae sedis</taxon>
        <taxon>Babjeviella</taxon>
    </lineage>
</organism>
<comment type="similarity">
    <text evidence="1 4">Belongs to the eukaryotic ribosomal protein eL29 family.</text>
</comment>
<feature type="non-terminal residue" evidence="6">
    <location>
        <position position="61"/>
    </location>
</feature>
<evidence type="ECO:0000256" key="4">
    <source>
        <dbReference type="RuleBase" id="RU364026"/>
    </source>
</evidence>
<name>A0A1E3QL37_9ASCO</name>
<keyword evidence="2 4" id="KW-0689">Ribosomal protein</keyword>
<dbReference type="OrthoDB" id="996720at2759"/>
<evidence type="ECO:0000313" key="6">
    <source>
        <dbReference type="EMBL" id="ODQ78395.1"/>
    </source>
</evidence>
<proteinExistence type="inferred from homology"/>
<evidence type="ECO:0000256" key="1">
    <source>
        <dbReference type="ARBA" id="ARBA00010247"/>
    </source>
</evidence>
<dbReference type="GO" id="GO:0022625">
    <property type="term" value="C:cytosolic large ribosomal subunit"/>
    <property type="evidence" value="ECO:0007669"/>
    <property type="project" value="EnsemblFungi"/>
</dbReference>
<dbReference type="GeneID" id="30149078"/>
<evidence type="ECO:0000256" key="2">
    <source>
        <dbReference type="ARBA" id="ARBA00022980"/>
    </source>
</evidence>